<dbReference type="EMBL" id="CP111025">
    <property type="protein sequence ID" value="WAR26824.1"/>
    <property type="molecule type" value="Genomic_DNA"/>
</dbReference>
<keyword evidence="3" id="KW-1185">Reference proteome</keyword>
<protein>
    <submittedName>
        <fullName evidence="2">PTPC1-like protein</fullName>
    </submittedName>
</protein>
<proteinExistence type="predicted"/>
<accession>A0ABY7G0R8</accession>
<feature type="compositionally biased region" description="Polar residues" evidence="1">
    <location>
        <begin position="314"/>
        <end position="324"/>
    </location>
</feature>
<reference evidence="2" key="1">
    <citation type="submission" date="2022-11" db="EMBL/GenBank/DDBJ databases">
        <title>Centuries of genome instability and evolution in soft-shell clam transmissible cancer (bioRxiv).</title>
        <authorList>
            <person name="Hart S.F.M."/>
            <person name="Yonemitsu M.A."/>
            <person name="Giersch R.M."/>
            <person name="Beal B.F."/>
            <person name="Arriagada G."/>
            <person name="Davis B.W."/>
            <person name="Ostrander E.A."/>
            <person name="Goff S.P."/>
            <person name="Metzger M.J."/>
        </authorList>
    </citation>
    <scope>NUCLEOTIDE SEQUENCE</scope>
    <source>
        <strain evidence="2">MELC-2E11</strain>
        <tissue evidence="2">Siphon/mantle</tissue>
    </source>
</reference>
<feature type="compositionally biased region" description="Basic residues" evidence="1">
    <location>
        <begin position="255"/>
        <end position="267"/>
    </location>
</feature>
<evidence type="ECO:0000313" key="3">
    <source>
        <dbReference type="Proteomes" id="UP001164746"/>
    </source>
</evidence>
<evidence type="ECO:0000256" key="1">
    <source>
        <dbReference type="SAM" id="MobiDB-lite"/>
    </source>
</evidence>
<feature type="region of interest" description="Disordered" evidence="1">
    <location>
        <begin position="1"/>
        <end position="31"/>
    </location>
</feature>
<feature type="region of interest" description="Disordered" evidence="1">
    <location>
        <begin position="216"/>
        <end position="267"/>
    </location>
</feature>
<gene>
    <name evidence="2" type="ORF">MAR_012528</name>
</gene>
<sequence>MEPDPDEHLHPGEEGLEWEDESIKENKPKGLYSKTSEKARGFISTERQCALFCGGKKCKVTDNILAMARPSNQAIEKHKLVEQFVEKDIRSIVNLQIAGEHADCGPHKLDPSGFLPDYGVASLSTILDMVKNWCDNCMLFGVYQPYNRKGGNPLHQGKASPVDSNPTTDASYSGVRAVSTALPDSLCLKIVYTVCERMLELAKKGSSLQKQLEKAAQRSTTDLRKTFSTVSKNSTLSPSPVKQSVSKDSVTTISSKRKKPGLRALRNRMRSISMEDLADDKYSSVLKHADADIGSVASSNSASMLDDDEDDDNNSIVFGNSATDLRNLPEPGSSKMKYNCDSSSQTGTMSWSVDQSINTNDMSEDCVQTVAYALSADTIDKYVRERVEEYEEQLNSGDSAWLSLATEGDPHVLGLLLWDWLDQLKGTKFTIEYLVKVISKLRPMKEATLLNIYEKLLSHLTHQWVVYDDTSGSSSWAGSTREVIVESEKEHWSDMKEDIAEKLFNFFHNLQREVESKHRACNKVTVVVSEMELFETDFRFRFLLVIYFFVWLTAQNKKSRIYVYDVYDCVEGFGIVKFVTDYQNRILLFLLSKSL</sequence>
<dbReference type="Proteomes" id="UP001164746">
    <property type="component" value="Chromosome 14"/>
</dbReference>
<name>A0ABY7G0R8_MYAAR</name>
<feature type="compositionally biased region" description="Polar residues" evidence="1">
    <location>
        <begin position="226"/>
        <end position="254"/>
    </location>
</feature>
<evidence type="ECO:0000313" key="2">
    <source>
        <dbReference type="EMBL" id="WAR26824.1"/>
    </source>
</evidence>
<feature type="compositionally biased region" description="Basic and acidic residues" evidence="1">
    <location>
        <begin position="1"/>
        <end position="13"/>
    </location>
</feature>
<feature type="compositionally biased region" description="Basic and acidic residues" evidence="1">
    <location>
        <begin position="216"/>
        <end position="225"/>
    </location>
</feature>
<feature type="region of interest" description="Disordered" evidence="1">
    <location>
        <begin position="298"/>
        <end position="341"/>
    </location>
</feature>
<organism evidence="2 3">
    <name type="scientific">Mya arenaria</name>
    <name type="common">Soft-shell clam</name>
    <dbReference type="NCBI Taxonomy" id="6604"/>
    <lineage>
        <taxon>Eukaryota</taxon>
        <taxon>Metazoa</taxon>
        <taxon>Spiralia</taxon>
        <taxon>Lophotrochozoa</taxon>
        <taxon>Mollusca</taxon>
        <taxon>Bivalvia</taxon>
        <taxon>Autobranchia</taxon>
        <taxon>Heteroconchia</taxon>
        <taxon>Euheterodonta</taxon>
        <taxon>Imparidentia</taxon>
        <taxon>Neoheterodontei</taxon>
        <taxon>Myida</taxon>
        <taxon>Myoidea</taxon>
        <taxon>Myidae</taxon>
        <taxon>Mya</taxon>
    </lineage>
</organism>